<organism evidence="1 2">
    <name type="scientific">Elysia crispata</name>
    <name type="common">lettuce slug</name>
    <dbReference type="NCBI Taxonomy" id="231223"/>
    <lineage>
        <taxon>Eukaryota</taxon>
        <taxon>Metazoa</taxon>
        <taxon>Spiralia</taxon>
        <taxon>Lophotrochozoa</taxon>
        <taxon>Mollusca</taxon>
        <taxon>Gastropoda</taxon>
        <taxon>Heterobranchia</taxon>
        <taxon>Euthyneura</taxon>
        <taxon>Panpulmonata</taxon>
        <taxon>Sacoglossa</taxon>
        <taxon>Placobranchoidea</taxon>
        <taxon>Plakobranchidae</taxon>
        <taxon>Elysia</taxon>
    </lineage>
</organism>
<dbReference type="EMBL" id="JAWDGP010002420">
    <property type="protein sequence ID" value="KAK3783334.1"/>
    <property type="molecule type" value="Genomic_DNA"/>
</dbReference>
<reference evidence="1" key="1">
    <citation type="journal article" date="2023" name="G3 (Bethesda)">
        <title>A reference genome for the long-term kleptoplast-retaining sea slug Elysia crispata morphotype clarki.</title>
        <authorList>
            <person name="Eastman K.E."/>
            <person name="Pendleton A.L."/>
            <person name="Shaikh M.A."/>
            <person name="Suttiyut T."/>
            <person name="Ogas R."/>
            <person name="Tomko P."/>
            <person name="Gavelis G."/>
            <person name="Widhalm J.R."/>
            <person name="Wisecaver J.H."/>
        </authorList>
    </citation>
    <scope>NUCLEOTIDE SEQUENCE</scope>
    <source>
        <strain evidence="1">ECLA1</strain>
    </source>
</reference>
<comment type="caution">
    <text evidence="1">The sequence shown here is derived from an EMBL/GenBank/DDBJ whole genome shotgun (WGS) entry which is preliminary data.</text>
</comment>
<dbReference type="Proteomes" id="UP001283361">
    <property type="component" value="Unassembled WGS sequence"/>
</dbReference>
<evidence type="ECO:0000313" key="1">
    <source>
        <dbReference type="EMBL" id="KAK3783334.1"/>
    </source>
</evidence>
<evidence type="ECO:0000313" key="2">
    <source>
        <dbReference type="Proteomes" id="UP001283361"/>
    </source>
</evidence>
<accession>A0AAE1A8M1</accession>
<sequence length="89" mass="9620">MSGYTAKMIVYKTTPLTISIAQRRTGRGQSGKLSLTLKQLTKTSNKCATACSLVVSTFRLDMEILVDRVKTGVWILVAPTGEATVVSRA</sequence>
<name>A0AAE1A8M1_9GAST</name>
<proteinExistence type="predicted"/>
<keyword evidence="2" id="KW-1185">Reference proteome</keyword>
<protein>
    <submittedName>
        <fullName evidence="1">Uncharacterized protein</fullName>
    </submittedName>
</protein>
<dbReference type="AlphaFoldDB" id="A0AAE1A8M1"/>
<gene>
    <name evidence="1" type="ORF">RRG08_044342</name>
</gene>